<feature type="non-terminal residue" evidence="2">
    <location>
        <position position="1"/>
    </location>
</feature>
<evidence type="ECO:0000313" key="3">
    <source>
        <dbReference type="Proteomes" id="UP000518266"/>
    </source>
</evidence>
<protein>
    <submittedName>
        <fullName evidence="2">Uncharacterized protein</fullName>
    </submittedName>
</protein>
<proteinExistence type="predicted"/>
<evidence type="ECO:0000313" key="2">
    <source>
        <dbReference type="EMBL" id="KAF3844660.1"/>
    </source>
</evidence>
<keyword evidence="1" id="KW-1133">Transmembrane helix</keyword>
<gene>
    <name evidence="2" type="ORF">F7725_007823</name>
</gene>
<accession>A0A7J5Y5I4</accession>
<keyword evidence="3" id="KW-1185">Reference proteome</keyword>
<organism evidence="2 3">
    <name type="scientific">Dissostichus mawsoni</name>
    <name type="common">Antarctic cod</name>
    <dbReference type="NCBI Taxonomy" id="36200"/>
    <lineage>
        <taxon>Eukaryota</taxon>
        <taxon>Metazoa</taxon>
        <taxon>Chordata</taxon>
        <taxon>Craniata</taxon>
        <taxon>Vertebrata</taxon>
        <taxon>Euteleostomi</taxon>
        <taxon>Actinopterygii</taxon>
        <taxon>Neopterygii</taxon>
        <taxon>Teleostei</taxon>
        <taxon>Neoteleostei</taxon>
        <taxon>Acanthomorphata</taxon>
        <taxon>Eupercaria</taxon>
        <taxon>Perciformes</taxon>
        <taxon>Notothenioidei</taxon>
        <taxon>Nototheniidae</taxon>
        <taxon>Dissostichus</taxon>
    </lineage>
</organism>
<dbReference type="AlphaFoldDB" id="A0A7J5Y5I4"/>
<dbReference type="EMBL" id="JAAKFY010000015">
    <property type="protein sequence ID" value="KAF3844660.1"/>
    <property type="molecule type" value="Genomic_DNA"/>
</dbReference>
<dbReference type="OrthoDB" id="8948423at2759"/>
<keyword evidence="1" id="KW-0472">Membrane</keyword>
<keyword evidence="1" id="KW-0812">Transmembrane</keyword>
<feature type="transmembrane region" description="Helical" evidence="1">
    <location>
        <begin position="12"/>
        <end position="29"/>
    </location>
</feature>
<evidence type="ECO:0000256" key="1">
    <source>
        <dbReference type="SAM" id="Phobius"/>
    </source>
</evidence>
<dbReference type="Proteomes" id="UP000518266">
    <property type="component" value="Unassembled WGS sequence"/>
</dbReference>
<sequence>MSTEEVLTRDAFVGVILLLVSTVLLHSVLRDGLHLDPRGVGQHAQRDHNYPNIKVKSLFTYRFEYGFIRLIINPIPQRVACAREVLSVLVEGHRHDTVCGVESLLHTVSMMDVNVDVQNSLVNCQNNVVDVAKPGGLRLLGVMQASSPVDGDVRLLFVQLHRTSWRTEK</sequence>
<name>A0A7J5Y5I4_DISMA</name>
<comment type="caution">
    <text evidence="2">The sequence shown here is derived from an EMBL/GenBank/DDBJ whole genome shotgun (WGS) entry which is preliminary data.</text>
</comment>
<reference evidence="2 3" key="1">
    <citation type="submission" date="2020-03" db="EMBL/GenBank/DDBJ databases">
        <title>Dissostichus mawsoni Genome sequencing and assembly.</title>
        <authorList>
            <person name="Park H."/>
        </authorList>
    </citation>
    <scope>NUCLEOTIDE SEQUENCE [LARGE SCALE GENOMIC DNA]</scope>
    <source>
        <strain evidence="2">DM0001</strain>
        <tissue evidence="2">Muscle</tissue>
    </source>
</reference>